<reference evidence="1" key="1">
    <citation type="journal article" date="2020" name="Nat. Commun.">
        <title>Large-scale genome sequencing of mycorrhizal fungi provides insights into the early evolution of symbiotic traits.</title>
        <authorList>
            <person name="Miyauchi S."/>
            <person name="Kiss E."/>
            <person name="Kuo A."/>
            <person name="Drula E."/>
            <person name="Kohler A."/>
            <person name="Sanchez-Garcia M."/>
            <person name="Morin E."/>
            <person name="Andreopoulos B."/>
            <person name="Barry K.W."/>
            <person name="Bonito G."/>
            <person name="Buee M."/>
            <person name="Carver A."/>
            <person name="Chen C."/>
            <person name="Cichocki N."/>
            <person name="Clum A."/>
            <person name="Culley D."/>
            <person name="Crous P.W."/>
            <person name="Fauchery L."/>
            <person name="Girlanda M."/>
            <person name="Hayes R.D."/>
            <person name="Keri Z."/>
            <person name="LaButti K."/>
            <person name="Lipzen A."/>
            <person name="Lombard V."/>
            <person name="Magnuson J."/>
            <person name="Maillard F."/>
            <person name="Murat C."/>
            <person name="Nolan M."/>
            <person name="Ohm R.A."/>
            <person name="Pangilinan J."/>
            <person name="Pereira M.F."/>
            <person name="Perotto S."/>
            <person name="Peter M."/>
            <person name="Pfister S."/>
            <person name="Riley R."/>
            <person name="Sitrit Y."/>
            <person name="Stielow J.B."/>
            <person name="Szollosi G."/>
            <person name="Zifcakova L."/>
            <person name="Stursova M."/>
            <person name="Spatafora J.W."/>
            <person name="Tedersoo L."/>
            <person name="Vaario L.M."/>
            <person name="Yamada A."/>
            <person name="Yan M."/>
            <person name="Wang P."/>
            <person name="Xu J."/>
            <person name="Bruns T."/>
            <person name="Baldrian P."/>
            <person name="Vilgalys R."/>
            <person name="Dunand C."/>
            <person name="Henrissat B."/>
            <person name="Grigoriev I.V."/>
            <person name="Hibbett D."/>
            <person name="Nagy L.G."/>
            <person name="Martin F.M."/>
        </authorList>
    </citation>
    <scope>NUCLEOTIDE SEQUENCE</scope>
    <source>
        <strain evidence="1">UP504</strain>
    </source>
</reference>
<proteinExistence type="predicted"/>
<comment type="caution">
    <text evidence="1">The sequence shown here is derived from an EMBL/GenBank/DDBJ whole genome shotgun (WGS) entry which is preliminary data.</text>
</comment>
<keyword evidence="2" id="KW-1185">Reference proteome</keyword>
<dbReference type="AlphaFoldDB" id="A0A9P6DR02"/>
<evidence type="ECO:0000313" key="1">
    <source>
        <dbReference type="EMBL" id="KAF9510577.1"/>
    </source>
</evidence>
<evidence type="ECO:0000313" key="2">
    <source>
        <dbReference type="Proteomes" id="UP000886523"/>
    </source>
</evidence>
<gene>
    <name evidence="1" type="ORF">BS47DRAFT_1395889</name>
</gene>
<name>A0A9P6DR02_9AGAM</name>
<protein>
    <submittedName>
        <fullName evidence="1">Uncharacterized protein</fullName>
    </submittedName>
</protein>
<dbReference type="Proteomes" id="UP000886523">
    <property type="component" value="Unassembled WGS sequence"/>
</dbReference>
<sequence>MDSGFRPNHWIDHKEKLFSKGISTFCTALSFGFNSHSRKHIQLSALVLEVSSDSVEHVKTSFVGVHPYSTVLKGKPDIPIVVSECMPNSEKQLQLWGFERLKDNQIKRFFDDDEEGQLYQRHGGIALRGVVKGRSSWQANPGGLPQVDLGGRQERKPPGVAPIGGWSELEAGKANFRGPGKREFYC</sequence>
<organism evidence="1 2">
    <name type="scientific">Hydnum rufescens UP504</name>
    <dbReference type="NCBI Taxonomy" id="1448309"/>
    <lineage>
        <taxon>Eukaryota</taxon>
        <taxon>Fungi</taxon>
        <taxon>Dikarya</taxon>
        <taxon>Basidiomycota</taxon>
        <taxon>Agaricomycotina</taxon>
        <taxon>Agaricomycetes</taxon>
        <taxon>Cantharellales</taxon>
        <taxon>Hydnaceae</taxon>
        <taxon>Hydnum</taxon>
    </lineage>
</organism>
<dbReference type="EMBL" id="MU129014">
    <property type="protein sequence ID" value="KAF9510577.1"/>
    <property type="molecule type" value="Genomic_DNA"/>
</dbReference>
<accession>A0A9P6DR02</accession>